<evidence type="ECO:0000313" key="2">
    <source>
        <dbReference type="Proteomes" id="UP000499080"/>
    </source>
</evidence>
<feature type="non-terminal residue" evidence="1">
    <location>
        <position position="1"/>
    </location>
</feature>
<dbReference type="AlphaFoldDB" id="A0A4Y2RCN9"/>
<organism evidence="1 2">
    <name type="scientific">Araneus ventricosus</name>
    <name type="common">Orbweaver spider</name>
    <name type="synonym">Epeira ventricosa</name>
    <dbReference type="NCBI Taxonomy" id="182803"/>
    <lineage>
        <taxon>Eukaryota</taxon>
        <taxon>Metazoa</taxon>
        <taxon>Ecdysozoa</taxon>
        <taxon>Arthropoda</taxon>
        <taxon>Chelicerata</taxon>
        <taxon>Arachnida</taxon>
        <taxon>Araneae</taxon>
        <taxon>Araneomorphae</taxon>
        <taxon>Entelegynae</taxon>
        <taxon>Araneoidea</taxon>
        <taxon>Araneidae</taxon>
        <taxon>Araneus</taxon>
    </lineage>
</organism>
<reference evidence="1 2" key="1">
    <citation type="journal article" date="2019" name="Sci. Rep.">
        <title>Orb-weaving spider Araneus ventricosus genome elucidates the spidroin gene catalogue.</title>
        <authorList>
            <person name="Kono N."/>
            <person name="Nakamura H."/>
            <person name="Ohtoshi R."/>
            <person name="Moran D.A.P."/>
            <person name="Shinohara A."/>
            <person name="Yoshida Y."/>
            <person name="Fujiwara M."/>
            <person name="Mori M."/>
            <person name="Tomita M."/>
            <person name="Arakawa K."/>
        </authorList>
    </citation>
    <scope>NUCLEOTIDE SEQUENCE [LARGE SCALE GENOMIC DNA]</scope>
</reference>
<evidence type="ECO:0000313" key="1">
    <source>
        <dbReference type="EMBL" id="GBN73497.1"/>
    </source>
</evidence>
<keyword evidence="2" id="KW-1185">Reference proteome</keyword>
<sequence length="79" mass="9067">GYHTSGFQAHVRTSPDIQNVRIYASEWVKRGYWLQLRKSDVFEKADIIPALKENSLFTLLTSFVDEKVDEPPCPDPNSN</sequence>
<dbReference type="EMBL" id="BGPR01016572">
    <property type="protein sequence ID" value="GBN73497.1"/>
    <property type="molecule type" value="Genomic_DNA"/>
</dbReference>
<comment type="caution">
    <text evidence="1">The sequence shown here is derived from an EMBL/GenBank/DDBJ whole genome shotgun (WGS) entry which is preliminary data.</text>
</comment>
<protein>
    <submittedName>
        <fullName evidence="1">Uncharacterized protein</fullName>
    </submittedName>
</protein>
<proteinExistence type="predicted"/>
<gene>
    <name evidence="1" type="ORF">AVEN_150428_1</name>
</gene>
<accession>A0A4Y2RCN9</accession>
<name>A0A4Y2RCN9_ARAVE</name>
<dbReference type="Proteomes" id="UP000499080">
    <property type="component" value="Unassembled WGS sequence"/>
</dbReference>